<dbReference type="InterPro" id="IPR032820">
    <property type="entry name" value="ATPase_put"/>
</dbReference>
<dbReference type="EMBL" id="SIHO01000001">
    <property type="protein sequence ID" value="TFU06671.1"/>
    <property type="molecule type" value="Genomic_DNA"/>
</dbReference>
<evidence type="ECO:0000256" key="1">
    <source>
        <dbReference type="SAM" id="Phobius"/>
    </source>
</evidence>
<evidence type="ECO:0000313" key="2">
    <source>
        <dbReference type="EMBL" id="TFU06671.1"/>
    </source>
</evidence>
<gene>
    <name evidence="2" type="ORF">EUV02_05565</name>
</gene>
<feature type="transmembrane region" description="Helical" evidence="1">
    <location>
        <begin position="20"/>
        <end position="38"/>
    </location>
</feature>
<keyword evidence="1" id="KW-0472">Membrane</keyword>
<dbReference type="OrthoDB" id="15401at2"/>
<keyword evidence="1" id="KW-1133">Transmembrane helix</keyword>
<protein>
    <submittedName>
        <fullName evidence="2">ATPase F0F1</fullName>
    </submittedName>
</protein>
<accession>A0A4Y9ESM4</accession>
<dbReference type="AlphaFoldDB" id="A0A4Y9ESM4"/>
<keyword evidence="3" id="KW-1185">Reference proteome</keyword>
<reference evidence="2 3" key="1">
    <citation type="submission" date="2019-02" db="EMBL/GenBank/DDBJ databases">
        <title>Polymorphobacter sp. isolated from the lake at the Tibet of China.</title>
        <authorList>
            <person name="Li A."/>
        </authorList>
    </citation>
    <scope>NUCLEOTIDE SEQUENCE [LARGE SCALE GENOMIC DNA]</scope>
    <source>
        <strain evidence="2 3">DJ1R-1</strain>
    </source>
</reference>
<comment type="caution">
    <text evidence="2">The sequence shown here is derived from an EMBL/GenBank/DDBJ whole genome shotgun (WGS) entry which is preliminary data.</text>
</comment>
<sequence>MPTADPRAVASSALAQGSRYALEIVAGTAVGGFLGWQLDRWLGTKPWMALLFLLLGLVAGFMNLMRAVNREAAIVNAEPVPPGVAPDQEGQ</sequence>
<proteinExistence type="predicted"/>
<evidence type="ECO:0000313" key="3">
    <source>
        <dbReference type="Proteomes" id="UP000297737"/>
    </source>
</evidence>
<dbReference type="Pfam" id="PF09527">
    <property type="entry name" value="ATPase_gene1"/>
    <property type="match status" value="1"/>
</dbReference>
<name>A0A4Y9ESM4_9SPHN</name>
<feature type="transmembrane region" description="Helical" evidence="1">
    <location>
        <begin position="44"/>
        <end position="64"/>
    </location>
</feature>
<keyword evidence="1" id="KW-0812">Transmembrane</keyword>
<dbReference type="Proteomes" id="UP000297737">
    <property type="component" value="Unassembled WGS sequence"/>
</dbReference>
<organism evidence="2 3">
    <name type="scientific">Glacieibacterium arshaanense</name>
    <dbReference type="NCBI Taxonomy" id="2511025"/>
    <lineage>
        <taxon>Bacteria</taxon>
        <taxon>Pseudomonadati</taxon>
        <taxon>Pseudomonadota</taxon>
        <taxon>Alphaproteobacteria</taxon>
        <taxon>Sphingomonadales</taxon>
        <taxon>Sphingosinicellaceae</taxon>
        <taxon>Glacieibacterium</taxon>
    </lineage>
</organism>